<protein>
    <submittedName>
        <fullName evidence="6">Alpha-amylase family glycosyl hydrolase</fullName>
    </submittedName>
</protein>
<dbReference type="GO" id="GO:0016787">
    <property type="term" value="F:hydrolase activity"/>
    <property type="evidence" value="ECO:0007669"/>
    <property type="project" value="UniProtKB-KW"/>
</dbReference>
<comment type="cofactor">
    <cofactor evidence="1">
        <name>Ca(2+)</name>
        <dbReference type="ChEBI" id="CHEBI:29108"/>
    </cofactor>
</comment>
<keyword evidence="6" id="KW-0378">Hydrolase</keyword>
<evidence type="ECO:0000313" key="7">
    <source>
        <dbReference type="Proteomes" id="UP001341444"/>
    </source>
</evidence>
<comment type="caution">
    <text evidence="6">The sequence shown here is derived from an EMBL/GenBank/DDBJ whole genome shotgun (WGS) entry which is preliminary data.</text>
</comment>
<dbReference type="Proteomes" id="UP001341444">
    <property type="component" value="Unassembled WGS sequence"/>
</dbReference>
<reference evidence="6 7" key="1">
    <citation type="submission" date="2023-03" db="EMBL/GenBank/DDBJ databases">
        <title>Bacillus Genome Sequencing.</title>
        <authorList>
            <person name="Dunlap C."/>
        </authorList>
    </citation>
    <scope>NUCLEOTIDE SEQUENCE [LARGE SCALE GENOMIC DNA]</scope>
    <source>
        <strain evidence="6 7">B-23453</strain>
    </source>
</reference>
<keyword evidence="4" id="KW-0812">Transmembrane</keyword>
<dbReference type="SUPFAM" id="SSF51445">
    <property type="entry name" value="(Trans)glycosidases"/>
    <property type="match status" value="1"/>
</dbReference>
<evidence type="ECO:0000256" key="4">
    <source>
        <dbReference type="SAM" id="Phobius"/>
    </source>
</evidence>
<keyword evidence="2" id="KW-0479">Metal-binding</keyword>
<dbReference type="PANTHER" id="PTHR10357:SF215">
    <property type="entry name" value="ALPHA-AMYLASE 1"/>
    <property type="match status" value="1"/>
</dbReference>
<dbReference type="Gene3D" id="2.60.40.1180">
    <property type="entry name" value="Golgi alpha-mannosidase II"/>
    <property type="match status" value="1"/>
</dbReference>
<evidence type="ECO:0000256" key="3">
    <source>
        <dbReference type="ARBA" id="ARBA00022729"/>
    </source>
</evidence>
<feature type="domain" description="Glycosyl hydrolase family 13 catalytic" evidence="5">
    <location>
        <begin position="60"/>
        <end position="389"/>
    </location>
</feature>
<name>A0ABU6MGT5_9BACI</name>
<sequence length="514" mass="58200">MYKETEVLKDIFMNRGGTNLLGKLLIRIFLPFLLFCLLPVSAIAKEEYHSQTGPIYYLNVDRFKDGNTLNDLKDVNTKDPESYQGGDFQGIIDELDYIKGMGFKIVMLNSIFNGGPIGGRHPQTLDLSKPDAHYGSAAEFKKLVKEAHKKGLKMIVELDVQSGPNHVMIHKTTKNSRLRFPNQNEALRLTDNDSEKSLIDGAKEWIRETDLDGYFLPNADQSSVLFWRKFSQGMKSAKSTFILLGELNSNNPSDMASFQDEAGFDVILNNALNDPLRNAFSKPDAASQPLFQTWSLEQKLFKNPSVLAAYFDNEQTDRFTRDMLKNNQYPVTRWELALTYLYTQPEIPVVYYGSEIAIDGGNSPDNQRVMNFNADQTLISYINQVSGLRSKYPALSKGSMKVLAVEGGMSVYQRQYKGQTMVIAINNTSKSQSVNLNANQFPANTELHGELNGDLVRNEKGKFNIVLDRESSEVYLITKETGIHYWFFVVLIAIWLGFYLFVRLAKNKGKKRVS</sequence>
<feature type="transmembrane region" description="Helical" evidence="4">
    <location>
        <begin position="24"/>
        <end position="44"/>
    </location>
</feature>
<accession>A0ABU6MGT5</accession>
<evidence type="ECO:0000256" key="1">
    <source>
        <dbReference type="ARBA" id="ARBA00001913"/>
    </source>
</evidence>
<organism evidence="6 7">
    <name type="scientific">Heyndrickxia acidicola</name>
    <dbReference type="NCBI Taxonomy" id="209389"/>
    <lineage>
        <taxon>Bacteria</taxon>
        <taxon>Bacillati</taxon>
        <taxon>Bacillota</taxon>
        <taxon>Bacilli</taxon>
        <taxon>Bacillales</taxon>
        <taxon>Bacillaceae</taxon>
        <taxon>Heyndrickxia</taxon>
    </lineage>
</organism>
<dbReference type="Gene3D" id="3.20.20.80">
    <property type="entry name" value="Glycosidases"/>
    <property type="match status" value="1"/>
</dbReference>
<dbReference type="InterPro" id="IPR017853">
    <property type="entry name" value="GH"/>
</dbReference>
<dbReference type="SMART" id="SM00642">
    <property type="entry name" value="Aamy"/>
    <property type="match status" value="1"/>
</dbReference>
<dbReference type="EMBL" id="JARMAB010000006">
    <property type="protein sequence ID" value="MED1202487.1"/>
    <property type="molecule type" value="Genomic_DNA"/>
</dbReference>
<gene>
    <name evidence="6" type="ORF">P4T90_05190</name>
</gene>
<dbReference type="RefSeq" id="WP_083953111.1">
    <property type="nucleotide sequence ID" value="NZ_JARMAB010000006.1"/>
</dbReference>
<dbReference type="Pfam" id="PF00128">
    <property type="entry name" value="Alpha-amylase"/>
    <property type="match status" value="2"/>
</dbReference>
<keyword evidence="3" id="KW-0732">Signal</keyword>
<evidence type="ECO:0000313" key="6">
    <source>
        <dbReference type="EMBL" id="MED1202487.1"/>
    </source>
</evidence>
<feature type="transmembrane region" description="Helical" evidence="4">
    <location>
        <begin position="483"/>
        <end position="502"/>
    </location>
</feature>
<evidence type="ECO:0000256" key="2">
    <source>
        <dbReference type="ARBA" id="ARBA00022723"/>
    </source>
</evidence>
<dbReference type="InterPro" id="IPR006047">
    <property type="entry name" value="GH13_cat_dom"/>
</dbReference>
<proteinExistence type="predicted"/>
<dbReference type="InterPro" id="IPR054174">
    <property type="entry name" value="Alpha-amylase-like_C"/>
</dbReference>
<dbReference type="PANTHER" id="PTHR10357">
    <property type="entry name" value="ALPHA-AMYLASE FAMILY MEMBER"/>
    <property type="match status" value="1"/>
</dbReference>
<dbReference type="Pfam" id="PF22026">
    <property type="entry name" value="Alpha-amylase_C_2"/>
    <property type="match status" value="1"/>
</dbReference>
<evidence type="ECO:0000259" key="5">
    <source>
        <dbReference type="SMART" id="SM00642"/>
    </source>
</evidence>
<keyword evidence="7" id="KW-1185">Reference proteome</keyword>
<keyword evidence="4" id="KW-1133">Transmembrane helix</keyword>
<dbReference type="SUPFAM" id="SSF51011">
    <property type="entry name" value="Glycosyl hydrolase domain"/>
    <property type="match status" value="1"/>
</dbReference>
<keyword evidence="4" id="KW-0472">Membrane</keyword>
<dbReference type="InterPro" id="IPR013780">
    <property type="entry name" value="Glyco_hydro_b"/>
</dbReference>